<dbReference type="Proteomes" id="UP000095780">
    <property type="component" value="Unassembled WGS sequence"/>
</dbReference>
<evidence type="ECO:0000259" key="1">
    <source>
        <dbReference type="SMART" id="SM00382"/>
    </source>
</evidence>
<name>A0A174ZV81_9FIRM</name>
<dbReference type="AlphaFoldDB" id="A0A174ZV81"/>
<dbReference type="SUPFAM" id="SSF52540">
    <property type="entry name" value="P-loop containing nucleoside triphosphate hydrolases"/>
    <property type="match status" value="1"/>
</dbReference>
<dbReference type="EMBL" id="CZBV01000006">
    <property type="protein sequence ID" value="CUQ88408.1"/>
    <property type="molecule type" value="Genomic_DNA"/>
</dbReference>
<reference evidence="2 3" key="1">
    <citation type="submission" date="2015-09" db="EMBL/GenBank/DDBJ databases">
        <authorList>
            <consortium name="Pathogen Informatics"/>
        </authorList>
    </citation>
    <scope>NUCLEOTIDE SEQUENCE [LARGE SCALE GENOMIC DNA]</scope>
    <source>
        <strain evidence="2 3">2789STDY5834878</strain>
    </source>
</reference>
<dbReference type="CDD" id="cd00009">
    <property type="entry name" value="AAA"/>
    <property type="match status" value="1"/>
</dbReference>
<feature type="domain" description="AAA+ ATPase" evidence="1">
    <location>
        <begin position="60"/>
        <end position="219"/>
    </location>
</feature>
<evidence type="ECO:0000313" key="3">
    <source>
        <dbReference type="Proteomes" id="UP000095780"/>
    </source>
</evidence>
<sequence length="233" mass="26767">MLADITPYTDLVQELDSLFENIDDEDEKEIVYPEYTRKDFLKDVYMSEEDYNRLTGVLCNKKNIILQGAPGVGKTYLAKRLAYSIMGVKDVERVKMVQFHQSYSYEDFIMGFRPTLSGFELKKGAFYNFCKKAEIDSDNDYFFIIDEINRGNLSKIFGELFMLIEKDKRGSELQLLYSDEKFAVPKNVYIIGMMNTADRSLAKIAGSFVSADTYLVIPEGVYRSMNPRGTAYG</sequence>
<dbReference type="InterPro" id="IPR052934">
    <property type="entry name" value="Methyl-DNA_Rec/Restrict_Enz"/>
</dbReference>
<evidence type="ECO:0000313" key="2">
    <source>
        <dbReference type="EMBL" id="CUQ88408.1"/>
    </source>
</evidence>
<dbReference type="InterPro" id="IPR003593">
    <property type="entry name" value="AAA+_ATPase"/>
</dbReference>
<dbReference type="GO" id="GO:0005524">
    <property type="term" value="F:ATP binding"/>
    <property type="evidence" value="ECO:0007669"/>
    <property type="project" value="InterPro"/>
</dbReference>
<proteinExistence type="predicted"/>
<accession>A0A174ZV81</accession>
<organism evidence="2 3">
    <name type="scientific">Lachnospira eligens</name>
    <dbReference type="NCBI Taxonomy" id="39485"/>
    <lineage>
        <taxon>Bacteria</taxon>
        <taxon>Bacillati</taxon>
        <taxon>Bacillota</taxon>
        <taxon>Clostridia</taxon>
        <taxon>Lachnospirales</taxon>
        <taxon>Lachnospiraceae</taxon>
        <taxon>Lachnospira</taxon>
    </lineage>
</organism>
<dbReference type="Gene3D" id="3.40.50.300">
    <property type="entry name" value="P-loop containing nucleotide triphosphate hydrolases"/>
    <property type="match status" value="1"/>
</dbReference>
<dbReference type="PANTHER" id="PTHR37291:SF1">
    <property type="entry name" value="TYPE IV METHYL-DIRECTED RESTRICTION ENZYME ECOKMCRB SUBUNIT"/>
    <property type="match status" value="1"/>
</dbReference>
<dbReference type="EC" id="3.1.21.-" evidence="2"/>
<protein>
    <submittedName>
        <fullName evidence="2">5-methylcytosine-specific restriction enzyme B</fullName>
        <ecNumber evidence="2">3.1.21.-</ecNumber>
    </submittedName>
</protein>
<dbReference type="InterPro" id="IPR027417">
    <property type="entry name" value="P-loop_NTPase"/>
</dbReference>
<dbReference type="InterPro" id="IPR011704">
    <property type="entry name" value="ATPase_dyneun-rel_AAA"/>
</dbReference>
<gene>
    <name evidence="2" type="primary">mcrB</name>
    <name evidence="2" type="ORF">ERS852492_02254</name>
</gene>
<keyword evidence="2" id="KW-0378">Hydrolase</keyword>
<dbReference type="SMART" id="SM00382">
    <property type="entry name" value="AAA"/>
    <property type="match status" value="1"/>
</dbReference>
<dbReference type="Pfam" id="PF07728">
    <property type="entry name" value="AAA_5"/>
    <property type="match status" value="1"/>
</dbReference>
<dbReference type="GO" id="GO:0016887">
    <property type="term" value="F:ATP hydrolysis activity"/>
    <property type="evidence" value="ECO:0007669"/>
    <property type="project" value="InterPro"/>
</dbReference>
<dbReference type="PANTHER" id="PTHR37291">
    <property type="entry name" value="5-METHYLCYTOSINE-SPECIFIC RESTRICTION ENZYME B"/>
    <property type="match status" value="1"/>
</dbReference>